<comment type="caution">
    <text evidence="1">The sequence shown here is derived from an EMBL/GenBank/DDBJ whole genome shotgun (WGS) entry which is preliminary data.</text>
</comment>
<dbReference type="EMBL" id="SJDU01000560">
    <property type="protein sequence ID" value="TKZ26186.1"/>
    <property type="molecule type" value="Genomic_DNA"/>
</dbReference>
<proteinExistence type="predicted"/>
<evidence type="ECO:0000313" key="2">
    <source>
        <dbReference type="Proteomes" id="UP000310168"/>
    </source>
</evidence>
<reference evidence="1 2" key="1">
    <citation type="journal article" date="2019" name="Anaerobe">
        <title>Brachyspira catarrhinii sp. nov., an anaerobic intestinal spirochaete isolated from vervet monkeys may have been misidentified as Brachyspira aalborgi in previous studies.</title>
        <authorList>
            <person name="Phillips N.D."/>
            <person name="La T."/>
            <person name="Hampson D.J."/>
        </authorList>
    </citation>
    <scope>NUCLEOTIDE SEQUENCE [LARGE SCALE GENOMIC DNA]</scope>
    <source>
        <strain evidence="1 2">Z12</strain>
    </source>
</reference>
<name>A0ABY2TMA6_9SPIR</name>
<evidence type="ECO:0000313" key="1">
    <source>
        <dbReference type="EMBL" id="TKZ26186.1"/>
    </source>
</evidence>
<dbReference type="Proteomes" id="UP000310168">
    <property type="component" value="Unassembled WGS sequence"/>
</dbReference>
<accession>A0ABY2TMA6</accession>
<sequence>MERELDNIEETEVEVYRVCKYGFIDKSFVTTYEEVHSSDKPLPKNYDENDISTYSMSCFKKERDVKRIFRLFKKHDEYKDICMSIGKTKSEIGVVRFSKKYSHVDFWLYDNVKPIEYFSKIEVDW</sequence>
<keyword evidence="2" id="KW-1185">Reference proteome</keyword>
<organism evidence="1 2">
    <name type="scientific">Brachyspira catarrhinii</name>
    <dbReference type="NCBI Taxonomy" id="2528966"/>
    <lineage>
        <taxon>Bacteria</taxon>
        <taxon>Pseudomonadati</taxon>
        <taxon>Spirochaetota</taxon>
        <taxon>Spirochaetia</taxon>
        <taxon>Brachyspirales</taxon>
        <taxon>Brachyspiraceae</taxon>
        <taxon>Brachyspira</taxon>
    </lineage>
</organism>
<protein>
    <submittedName>
        <fullName evidence="1">Uncharacterized protein</fullName>
    </submittedName>
</protein>
<gene>
    <name evidence="1" type="ORF">EZH24_12295</name>
</gene>